<evidence type="ECO:0000313" key="7">
    <source>
        <dbReference type="EMBL" id="KHJ80221.1"/>
    </source>
</evidence>
<dbReference type="AlphaFoldDB" id="A0A0B1S8L0"/>
<dbReference type="SUPFAM" id="SSF90123">
    <property type="entry name" value="ABC transporter transmembrane region"/>
    <property type="match status" value="1"/>
</dbReference>
<keyword evidence="3 5" id="KW-1133">Transmembrane helix</keyword>
<dbReference type="InterPro" id="IPR039421">
    <property type="entry name" value="Type_1_exporter"/>
</dbReference>
<evidence type="ECO:0000256" key="2">
    <source>
        <dbReference type="ARBA" id="ARBA00022692"/>
    </source>
</evidence>
<dbReference type="InterPro" id="IPR011527">
    <property type="entry name" value="ABC1_TM_dom"/>
</dbReference>
<keyword evidence="4 5" id="KW-0472">Membrane</keyword>
<dbReference type="GO" id="GO:0140359">
    <property type="term" value="F:ABC-type transporter activity"/>
    <property type="evidence" value="ECO:0007669"/>
    <property type="project" value="InterPro"/>
</dbReference>
<dbReference type="EMBL" id="KN601420">
    <property type="protein sequence ID" value="KHJ80221.1"/>
    <property type="molecule type" value="Genomic_DNA"/>
</dbReference>
<evidence type="ECO:0000256" key="1">
    <source>
        <dbReference type="ARBA" id="ARBA00004141"/>
    </source>
</evidence>
<dbReference type="PANTHER" id="PTHR24221:SF612">
    <property type="entry name" value="P-GLYCOPROTEIN RELATED"/>
    <property type="match status" value="1"/>
</dbReference>
<dbReference type="Gene3D" id="1.20.1560.10">
    <property type="entry name" value="ABC transporter type 1, transmembrane domain"/>
    <property type="match status" value="1"/>
</dbReference>
<dbReference type="Proteomes" id="UP000053660">
    <property type="component" value="Unassembled WGS sequence"/>
</dbReference>
<organism evidence="7 8">
    <name type="scientific">Oesophagostomum dentatum</name>
    <name type="common">Nodular worm</name>
    <dbReference type="NCBI Taxonomy" id="61180"/>
    <lineage>
        <taxon>Eukaryota</taxon>
        <taxon>Metazoa</taxon>
        <taxon>Ecdysozoa</taxon>
        <taxon>Nematoda</taxon>
        <taxon>Chromadorea</taxon>
        <taxon>Rhabditida</taxon>
        <taxon>Rhabditina</taxon>
        <taxon>Rhabditomorpha</taxon>
        <taxon>Strongyloidea</taxon>
        <taxon>Strongylidae</taxon>
        <taxon>Oesophagostomum</taxon>
    </lineage>
</organism>
<dbReference type="PROSITE" id="PS50929">
    <property type="entry name" value="ABC_TM1F"/>
    <property type="match status" value="1"/>
</dbReference>
<keyword evidence="2 5" id="KW-0812">Transmembrane</keyword>
<proteinExistence type="predicted"/>
<protein>
    <recommendedName>
        <fullName evidence="6">ABC transmembrane type-1 domain-containing protein</fullName>
    </recommendedName>
</protein>
<dbReference type="Pfam" id="PF00664">
    <property type="entry name" value="ABC_membrane"/>
    <property type="match status" value="1"/>
</dbReference>
<sequence length="112" mass="12537">MFLLLGGVEAFTMMVQCFFFGMSAERLTVRLRSKVSHNIMRMDATYCDMTRHSPRKITTRVATDAPKVKSAIDFRFGYVFNSVVSICCGIGIAFYFGWQMALLVSVNVSVAA</sequence>
<dbReference type="GO" id="GO:0005524">
    <property type="term" value="F:ATP binding"/>
    <property type="evidence" value="ECO:0007669"/>
    <property type="project" value="InterPro"/>
</dbReference>
<reference evidence="7 8" key="1">
    <citation type="submission" date="2014-03" db="EMBL/GenBank/DDBJ databases">
        <title>Draft genome of the hookworm Oesophagostomum dentatum.</title>
        <authorList>
            <person name="Mitreva M."/>
        </authorList>
    </citation>
    <scope>NUCLEOTIDE SEQUENCE [LARGE SCALE GENOMIC DNA]</scope>
    <source>
        <strain evidence="7 8">OD-Hann</strain>
    </source>
</reference>
<evidence type="ECO:0000259" key="6">
    <source>
        <dbReference type="PROSITE" id="PS50929"/>
    </source>
</evidence>
<gene>
    <name evidence="7" type="ORF">OESDEN_20108</name>
</gene>
<evidence type="ECO:0000256" key="4">
    <source>
        <dbReference type="ARBA" id="ARBA00023136"/>
    </source>
</evidence>
<evidence type="ECO:0000313" key="8">
    <source>
        <dbReference type="Proteomes" id="UP000053660"/>
    </source>
</evidence>
<feature type="domain" description="ABC transmembrane type-1" evidence="6">
    <location>
        <begin position="1"/>
        <end position="112"/>
    </location>
</feature>
<name>A0A0B1S8L0_OESDE</name>
<dbReference type="InterPro" id="IPR036640">
    <property type="entry name" value="ABC1_TM_sf"/>
</dbReference>
<accession>A0A0B1S8L0</accession>
<evidence type="ECO:0000256" key="5">
    <source>
        <dbReference type="SAM" id="Phobius"/>
    </source>
</evidence>
<evidence type="ECO:0000256" key="3">
    <source>
        <dbReference type="ARBA" id="ARBA00022989"/>
    </source>
</evidence>
<feature type="transmembrane region" description="Helical" evidence="5">
    <location>
        <begin position="6"/>
        <end position="24"/>
    </location>
</feature>
<dbReference type="PANTHER" id="PTHR24221">
    <property type="entry name" value="ATP-BINDING CASSETTE SUB-FAMILY B"/>
    <property type="match status" value="1"/>
</dbReference>
<comment type="subcellular location">
    <subcellularLocation>
        <location evidence="1">Membrane</location>
        <topology evidence="1">Multi-pass membrane protein</topology>
    </subcellularLocation>
</comment>
<keyword evidence="8" id="KW-1185">Reference proteome</keyword>
<dbReference type="GO" id="GO:0016020">
    <property type="term" value="C:membrane"/>
    <property type="evidence" value="ECO:0007669"/>
    <property type="project" value="UniProtKB-SubCell"/>
</dbReference>
<feature type="transmembrane region" description="Helical" evidence="5">
    <location>
        <begin position="76"/>
        <end position="98"/>
    </location>
</feature>
<dbReference type="OrthoDB" id="5874608at2759"/>